<gene>
    <name evidence="3 4 5" type="primary">LOC100007503</name>
</gene>
<evidence type="ECO:0000259" key="1">
    <source>
        <dbReference type="PROSITE" id="PS50835"/>
    </source>
</evidence>
<dbReference type="Gene3D" id="2.60.40.10">
    <property type="entry name" value="Immunoglobulins"/>
    <property type="match status" value="2"/>
</dbReference>
<accession>A0A8M6Z3G6</accession>
<dbReference type="PANTHER" id="PTHR21063:SF4">
    <property type="entry name" value="CD48 ANTIGEN-RELATED"/>
    <property type="match status" value="1"/>
</dbReference>
<evidence type="ECO:0000313" key="5">
    <source>
        <dbReference type="RefSeq" id="XP_017208770.2"/>
    </source>
</evidence>
<dbReference type="SUPFAM" id="SSF48726">
    <property type="entry name" value="Immunoglobulin"/>
    <property type="match status" value="2"/>
</dbReference>
<evidence type="ECO:0000313" key="2">
    <source>
        <dbReference type="Proteomes" id="UP000000437"/>
    </source>
</evidence>
<proteinExistence type="predicted"/>
<dbReference type="OrthoDB" id="9835793at2759"/>
<dbReference type="KEGG" id="dre:100007503"/>
<evidence type="ECO:0000313" key="3">
    <source>
        <dbReference type="RefSeq" id="XP_017208768.2"/>
    </source>
</evidence>
<name>A0A8M6Z3G6_DANRE</name>
<feature type="domain" description="Ig-like" evidence="1">
    <location>
        <begin position="101"/>
        <end position="191"/>
    </location>
</feature>
<dbReference type="InterPro" id="IPR007110">
    <property type="entry name" value="Ig-like_dom"/>
</dbReference>
<dbReference type="RefSeq" id="XP_017208770.2">
    <property type="nucleotide sequence ID" value="XM_017353281.4"/>
</dbReference>
<evidence type="ECO:0000313" key="4">
    <source>
        <dbReference type="RefSeq" id="XP_017208769.2"/>
    </source>
</evidence>
<protein>
    <recommendedName>
        <fullName evidence="1">Ig-like domain-containing protein</fullName>
    </recommendedName>
</protein>
<dbReference type="PROSITE" id="PS50835">
    <property type="entry name" value="IG_LIKE"/>
    <property type="match status" value="1"/>
</dbReference>
<dbReference type="AlphaFoldDB" id="A0A8M6Z3G6"/>
<dbReference type="InterPro" id="IPR013783">
    <property type="entry name" value="Ig-like_fold"/>
</dbReference>
<dbReference type="RefSeq" id="XP_017208768.2">
    <property type="nucleotide sequence ID" value="XM_017353279.4"/>
</dbReference>
<dbReference type="PANTHER" id="PTHR21063">
    <property type="entry name" value="LFA-3"/>
    <property type="match status" value="1"/>
</dbReference>
<dbReference type="RefSeq" id="XP_017208769.2">
    <property type="nucleotide sequence ID" value="XM_017353280.4"/>
</dbReference>
<organism evidence="2 4">
    <name type="scientific">Danio rerio</name>
    <name type="common">Zebrafish</name>
    <name type="synonym">Brachydanio rerio</name>
    <dbReference type="NCBI Taxonomy" id="7955"/>
    <lineage>
        <taxon>Eukaryota</taxon>
        <taxon>Metazoa</taxon>
        <taxon>Chordata</taxon>
        <taxon>Craniata</taxon>
        <taxon>Vertebrata</taxon>
        <taxon>Euteleostomi</taxon>
        <taxon>Actinopterygii</taxon>
        <taxon>Neopterygii</taxon>
        <taxon>Teleostei</taxon>
        <taxon>Ostariophysi</taxon>
        <taxon>Cypriniformes</taxon>
        <taxon>Danionidae</taxon>
        <taxon>Danioninae</taxon>
        <taxon>Danio</taxon>
    </lineage>
</organism>
<keyword evidence="2" id="KW-1185">Reference proteome</keyword>
<sequence>MEGDSITLYPGVTDILKYILSYKFGVEGPLIAFKDGIHSSVNYDVSNERFKGRLHLDQTGALTISDSKTSDSGVYVLNIIGGREDQVKKFCVTIYPRLPAPDIIRTCPQNSSSSVSEHLEVSRCELLCSVVNVSAVSLSWYKGNSLLSSISVSDLSISLSLPLEVEHQDNNNYSCVVNNTISNQTTYLDISTLCQSCEECPCCGSVESVMRLVISALVAVAAAAFVVEDIRSRKGEQENREETSC</sequence>
<dbReference type="GeneID" id="100007503"/>
<dbReference type="InterPro" id="IPR036179">
    <property type="entry name" value="Ig-like_dom_sf"/>
</dbReference>
<accession>F1QY11</accession>
<reference evidence="3 4" key="1">
    <citation type="submission" date="2025-08" db="UniProtKB">
        <authorList>
            <consortium name="RefSeq"/>
        </authorList>
    </citation>
    <scope>IDENTIFICATION</scope>
    <source>
        <strain evidence="3 4">Tuebingen</strain>
        <tissue evidence="3 4">Fibroblasts and whole tissue</tissue>
    </source>
</reference>
<dbReference type="Proteomes" id="UP000000437">
    <property type="component" value="Chromosome 22"/>
</dbReference>
<dbReference type="GeneTree" id="ENSGT01050000244806"/>